<comment type="caution">
    <text evidence="3">The sequence shown here is derived from an EMBL/GenBank/DDBJ whole genome shotgun (WGS) entry which is preliminary data.</text>
</comment>
<dbReference type="PANTHER" id="PTHR47723:SF19">
    <property type="entry name" value="POLYNUCLEOTIDYL TRANSFERASE, RIBONUCLEASE H-LIKE SUPERFAMILY PROTEIN"/>
    <property type="match status" value="1"/>
</dbReference>
<feature type="region of interest" description="Disordered" evidence="1">
    <location>
        <begin position="220"/>
        <end position="278"/>
    </location>
</feature>
<feature type="domain" description="RNase H type-1" evidence="2">
    <location>
        <begin position="25"/>
        <end position="111"/>
    </location>
</feature>
<dbReference type="Pfam" id="PF13456">
    <property type="entry name" value="RVT_3"/>
    <property type="match status" value="1"/>
</dbReference>
<name>A0AAD5Q142_PYTIN</name>
<feature type="compositionally biased region" description="Basic and acidic residues" evidence="1">
    <location>
        <begin position="248"/>
        <end position="260"/>
    </location>
</feature>
<evidence type="ECO:0000259" key="2">
    <source>
        <dbReference type="Pfam" id="PF13456"/>
    </source>
</evidence>
<dbReference type="InterPro" id="IPR053151">
    <property type="entry name" value="RNase_H-like"/>
</dbReference>
<reference evidence="3" key="1">
    <citation type="submission" date="2021-12" db="EMBL/GenBank/DDBJ databases">
        <title>Prjna785345.</title>
        <authorList>
            <person name="Rujirawat T."/>
            <person name="Krajaejun T."/>
        </authorList>
    </citation>
    <scope>NUCLEOTIDE SEQUENCE</scope>
    <source>
        <strain evidence="3">Pi057C3</strain>
    </source>
</reference>
<proteinExistence type="predicted"/>
<feature type="compositionally biased region" description="Basic and acidic residues" evidence="1">
    <location>
        <begin position="171"/>
        <end position="192"/>
    </location>
</feature>
<feature type="compositionally biased region" description="Polar residues" evidence="1">
    <location>
        <begin position="261"/>
        <end position="278"/>
    </location>
</feature>
<feature type="region of interest" description="Disordered" evidence="1">
    <location>
        <begin position="136"/>
        <end position="201"/>
    </location>
</feature>
<dbReference type="GO" id="GO:0003676">
    <property type="term" value="F:nucleic acid binding"/>
    <property type="evidence" value="ECO:0007669"/>
    <property type="project" value="InterPro"/>
</dbReference>
<dbReference type="InterPro" id="IPR036397">
    <property type="entry name" value="RNaseH_sf"/>
</dbReference>
<dbReference type="PANTHER" id="PTHR47723">
    <property type="entry name" value="OS05G0353850 PROTEIN"/>
    <property type="match status" value="1"/>
</dbReference>
<evidence type="ECO:0000256" key="1">
    <source>
        <dbReference type="SAM" id="MobiDB-lite"/>
    </source>
</evidence>
<dbReference type="Gene3D" id="3.30.420.10">
    <property type="entry name" value="Ribonuclease H-like superfamily/Ribonuclease H"/>
    <property type="match status" value="1"/>
</dbReference>
<protein>
    <recommendedName>
        <fullName evidence="2">RNase H type-1 domain-containing protein</fullName>
    </recommendedName>
</protein>
<dbReference type="InterPro" id="IPR012337">
    <property type="entry name" value="RNaseH-like_sf"/>
</dbReference>
<dbReference type="Proteomes" id="UP001209570">
    <property type="component" value="Unassembled WGS sequence"/>
</dbReference>
<evidence type="ECO:0000313" key="4">
    <source>
        <dbReference type="Proteomes" id="UP001209570"/>
    </source>
</evidence>
<gene>
    <name evidence="3" type="ORF">P43SY_010359</name>
</gene>
<dbReference type="AlphaFoldDB" id="A0AAD5Q142"/>
<evidence type="ECO:0000313" key="3">
    <source>
        <dbReference type="EMBL" id="KAJ0390319.1"/>
    </source>
</evidence>
<dbReference type="GO" id="GO:0004523">
    <property type="term" value="F:RNA-DNA hybrid ribonuclease activity"/>
    <property type="evidence" value="ECO:0007669"/>
    <property type="project" value="InterPro"/>
</dbReference>
<organism evidence="3 4">
    <name type="scientific">Pythium insidiosum</name>
    <name type="common">Pythiosis disease agent</name>
    <dbReference type="NCBI Taxonomy" id="114742"/>
    <lineage>
        <taxon>Eukaryota</taxon>
        <taxon>Sar</taxon>
        <taxon>Stramenopiles</taxon>
        <taxon>Oomycota</taxon>
        <taxon>Peronosporomycetes</taxon>
        <taxon>Pythiales</taxon>
        <taxon>Pythiaceae</taxon>
        <taxon>Pythium</taxon>
    </lineage>
</organism>
<keyword evidence="4" id="KW-1185">Reference proteome</keyword>
<dbReference type="InterPro" id="IPR002156">
    <property type="entry name" value="RNaseH_domain"/>
</dbReference>
<sequence length="278" mass="29516">MTSKSVSGRCLQWATLLSPWTLDIVTVNEAEYDGMLRGLARARELGIEDVVVVGDSRIAVQQCQGTIGCNEARLQVLLNRFASLRAAFKSLELAHVKSEFNAPADFLASKALQVGDVSLATDVELEQLRGLNKLAAPSASSPMCEGSGGGDVLAASGSERSDSTSAQRSAIGDDHARDENCSVDGDDGRFPGDARPAVGCDGESLSASAFVLTRSMSTAMEKVDERSKNVRLPTSRHVPQDTQLGNQRRNEPDAGDDTKRTTPSMRASSITSAVIWSG</sequence>
<dbReference type="SUPFAM" id="SSF53098">
    <property type="entry name" value="Ribonuclease H-like"/>
    <property type="match status" value="1"/>
</dbReference>
<accession>A0AAD5Q142</accession>
<dbReference type="EMBL" id="JAKCXM010002275">
    <property type="protein sequence ID" value="KAJ0390319.1"/>
    <property type="molecule type" value="Genomic_DNA"/>
</dbReference>